<evidence type="ECO:0000313" key="2">
    <source>
        <dbReference type="Proteomes" id="UP000515842"/>
    </source>
</evidence>
<organism evidence="1 2">
    <name type="scientific">Aliarcobacter cryaerophilus</name>
    <dbReference type="NCBI Taxonomy" id="28198"/>
    <lineage>
        <taxon>Bacteria</taxon>
        <taxon>Pseudomonadati</taxon>
        <taxon>Campylobacterota</taxon>
        <taxon>Epsilonproteobacteria</taxon>
        <taxon>Campylobacterales</taxon>
        <taxon>Arcobacteraceae</taxon>
        <taxon>Aliarcobacter</taxon>
    </lineage>
</organism>
<gene>
    <name evidence="1" type="ORF">HOO34_02550</name>
</gene>
<dbReference type="RefSeq" id="WP_187474859.1">
    <property type="nucleotide sequence ID" value="NZ_CP060693.1"/>
</dbReference>
<sequence>MENIKTLEDLRIFLQEEFRNKFEDKLKVGKSEEDYLNVIKYMNSIIDKYDLSSEQKDYVKPFGINLEEASHIKTIINTKSAQNILIKLKYKLNK</sequence>
<evidence type="ECO:0000313" key="1">
    <source>
        <dbReference type="EMBL" id="QNM90630.1"/>
    </source>
</evidence>
<dbReference type="EMBL" id="CP060693">
    <property type="protein sequence ID" value="QNM90630.1"/>
    <property type="molecule type" value="Genomic_DNA"/>
</dbReference>
<protein>
    <submittedName>
        <fullName evidence="1">Uncharacterized protein</fullName>
    </submittedName>
</protein>
<proteinExistence type="predicted"/>
<reference evidence="1 2" key="1">
    <citation type="journal article" date="2020" name="Front. Microbiol.">
        <title>Genomic Analysis and Antimicrobial Resistance of Aliarcobacter cryaerophilus Strains From German Water Poultry.</title>
        <authorList>
            <person name="Muller E."/>
            <person name="Hotzel H."/>
            <person name="Ahlers C."/>
            <person name="Hanel I."/>
            <person name="Tomaso H."/>
            <person name="Abdel-Glil M.Y."/>
        </authorList>
    </citation>
    <scope>NUCLEOTIDE SEQUENCE [LARGE SCALE GENOMIC DNA]</scope>
    <source>
        <strain evidence="1 2">16CS1285-4</strain>
    </source>
</reference>
<dbReference type="AlphaFoldDB" id="A0A7G9LPT1"/>
<dbReference type="Proteomes" id="UP000515842">
    <property type="component" value="Chromosome"/>
</dbReference>
<accession>A0A7G9LPT1</accession>
<name>A0A7G9LPT1_9BACT</name>